<dbReference type="InterPro" id="IPR032675">
    <property type="entry name" value="LRR_dom_sf"/>
</dbReference>
<name>A0A6N9NM01_9FLAO</name>
<evidence type="ECO:0000313" key="4">
    <source>
        <dbReference type="Proteomes" id="UP000470771"/>
    </source>
</evidence>
<dbReference type="GO" id="GO:0035591">
    <property type="term" value="F:signaling adaptor activity"/>
    <property type="evidence" value="ECO:0007669"/>
    <property type="project" value="TreeGrafter"/>
</dbReference>
<reference evidence="3 4" key="1">
    <citation type="submission" date="2019-12" db="EMBL/GenBank/DDBJ databases">
        <authorList>
            <person name="Zhao J."/>
        </authorList>
    </citation>
    <scope>NUCLEOTIDE SEQUENCE [LARGE SCALE GENOMIC DNA]</scope>
    <source>
        <strain evidence="3 4">S-15</strain>
    </source>
</reference>
<dbReference type="InterPro" id="IPR052574">
    <property type="entry name" value="CDIRP"/>
</dbReference>
<keyword evidence="2" id="KW-0677">Repeat</keyword>
<dbReference type="SUPFAM" id="SSF52058">
    <property type="entry name" value="L domain-like"/>
    <property type="match status" value="1"/>
</dbReference>
<proteinExistence type="predicted"/>
<evidence type="ECO:0000256" key="1">
    <source>
        <dbReference type="ARBA" id="ARBA00022614"/>
    </source>
</evidence>
<dbReference type="Proteomes" id="UP000470771">
    <property type="component" value="Unassembled WGS sequence"/>
</dbReference>
<evidence type="ECO:0000256" key="2">
    <source>
        <dbReference type="ARBA" id="ARBA00022737"/>
    </source>
</evidence>
<dbReference type="PANTHER" id="PTHR47566">
    <property type="match status" value="1"/>
</dbReference>
<comment type="caution">
    <text evidence="3">The sequence shown here is derived from an EMBL/GenBank/DDBJ whole genome shotgun (WGS) entry which is preliminary data.</text>
</comment>
<keyword evidence="1" id="KW-0433">Leucine-rich repeat</keyword>
<keyword evidence="4" id="KW-1185">Reference proteome</keyword>
<dbReference type="EMBL" id="WWNE01000012">
    <property type="protein sequence ID" value="NBG66889.1"/>
    <property type="molecule type" value="Genomic_DNA"/>
</dbReference>
<evidence type="ECO:0000313" key="3">
    <source>
        <dbReference type="EMBL" id="NBG66889.1"/>
    </source>
</evidence>
<dbReference type="AlphaFoldDB" id="A0A6N9NM01"/>
<dbReference type="PANTHER" id="PTHR47566:SF1">
    <property type="entry name" value="PROTEIN NUD1"/>
    <property type="match status" value="1"/>
</dbReference>
<dbReference type="Gene3D" id="3.80.10.10">
    <property type="entry name" value="Ribonuclease Inhibitor"/>
    <property type="match status" value="1"/>
</dbReference>
<evidence type="ECO:0008006" key="5">
    <source>
        <dbReference type="Google" id="ProtNLM"/>
    </source>
</evidence>
<organism evidence="3 4">
    <name type="scientific">Acidiluteibacter ferrifornacis</name>
    <dbReference type="NCBI Taxonomy" id="2692424"/>
    <lineage>
        <taxon>Bacteria</taxon>
        <taxon>Pseudomonadati</taxon>
        <taxon>Bacteroidota</taxon>
        <taxon>Flavobacteriia</taxon>
        <taxon>Flavobacteriales</taxon>
        <taxon>Cryomorphaceae</taxon>
        <taxon>Acidiluteibacter</taxon>
    </lineage>
</organism>
<protein>
    <recommendedName>
        <fullName evidence="5">Leucine-rich repeat domain-containing protein</fullName>
    </recommendedName>
</protein>
<accession>A0A6N9NM01</accession>
<sequence length="285" mass="32150">MISCSKDENMLMSMSTSFLTISDTHFETKLIELGIDSDGIVNQQMLRTDAEKVSRLDLSIPKNSDKITNLNGIEGFTNLTFFSVVGHEIKDVDLSFNIKLDTLILNGNHLTQIDLSNHSNLILVEIQSNELSKIKGLSQSKNLKRLDLSFNNFEEIIIDNPSVEDLLISHNQLKFIDTRNAINLKNVFMIINELTTVNFSSNKLLKTLILSDNKLQSINLEENTHLTHLYGSSNLLTSLDLSNNQQLIDLRVDRNPYLSCIQISNGQYIPNVSISDYQSLNTNCN</sequence>
<gene>
    <name evidence="3" type="ORF">GQN54_12245</name>
</gene>